<dbReference type="Gene3D" id="3.20.20.140">
    <property type="entry name" value="Metal-dependent hydrolases"/>
    <property type="match status" value="1"/>
</dbReference>
<dbReference type="OrthoDB" id="52767at2157"/>
<name>A0A7K4HR87_9EURY</name>
<dbReference type="EMBL" id="JABXWR010000001">
    <property type="protein sequence ID" value="NVO67795.1"/>
    <property type="molecule type" value="Genomic_DNA"/>
</dbReference>
<dbReference type="PIRSF" id="PIRSF004961">
    <property type="entry name" value="UCP004961_TatD"/>
    <property type="match status" value="1"/>
</dbReference>
<dbReference type="PANTHER" id="PTHR42206">
    <property type="entry name" value="METAL-DEPENDENT HYDROLASE-RELATED"/>
    <property type="match status" value="1"/>
</dbReference>
<dbReference type="Pfam" id="PF01026">
    <property type="entry name" value="TatD_DNase"/>
    <property type="match status" value="1"/>
</dbReference>
<accession>A0A7K4HR87</accession>
<dbReference type="SUPFAM" id="SSF51556">
    <property type="entry name" value="Metallo-dependent hydrolases"/>
    <property type="match status" value="1"/>
</dbReference>
<dbReference type="GO" id="GO:0016788">
    <property type="term" value="F:hydrolase activity, acting on ester bonds"/>
    <property type="evidence" value="ECO:0007669"/>
    <property type="project" value="InterPro"/>
</dbReference>
<keyword evidence="1" id="KW-0378">Hydrolase</keyword>
<organism evidence="1 2">
    <name type="scientific">Methanofollis tationis</name>
    <dbReference type="NCBI Taxonomy" id="81417"/>
    <lineage>
        <taxon>Archaea</taxon>
        <taxon>Methanobacteriati</taxon>
        <taxon>Methanobacteriota</taxon>
        <taxon>Stenosarchaea group</taxon>
        <taxon>Methanomicrobia</taxon>
        <taxon>Methanomicrobiales</taxon>
        <taxon>Methanomicrobiaceae</taxon>
        <taxon>Methanofollis</taxon>
    </lineage>
</organism>
<reference evidence="1 2" key="1">
    <citation type="submission" date="2020-06" db="EMBL/GenBank/DDBJ databases">
        <title>Methanofollis fontis sp. nov., a methanogen isolated from marine sediments near a cold seep at Four-Way Closure Ridge offshore southwestern Taiwan.</title>
        <authorList>
            <person name="Chen S.-C."/>
            <person name="Teng N.-H."/>
            <person name="Lin Y.-S."/>
            <person name="Lai M.-C."/>
            <person name="Chen H.-H."/>
            <person name="Wang C.-C."/>
        </authorList>
    </citation>
    <scope>NUCLEOTIDE SEQUENCE [LARGE SCALE GENOMIC DNA]</scope>
    <source>
        <strain evidence="1 2">DSM 2702</strain>
    </source>
</reference>
<evidence type="ECO:0000313" key="1">
    <source>
        <dbReference type="EMBL" id="NVO67795.1"/>
    </source>
</evidence>
<proteinExistence type="predicted"/>
<evidence type="ECO:0000313" key="2">
    <source>
        <dbReference type="Proteomes" id="UP000570823"/>
    </source>
</evidence>
<dbReference type="InterPro" id="IPR011589">
    <property type="entry name" value="UCP004961"/>
</dbReference>
<comment type="caution">
    <text evidence="1">The sequence shown here is derived from an EMBL/GenBank/DDBJ whole genome shotgun (WGS) entry which is preliminary data.</text>
</comment>
<protein>
    <submittedName>
        <fullName evidence="1">TatD family hydrolase</fullName>
    </submittedName>
</protein>
<dbReference type="RefSeq" id="WP_176789404.1">
    <property type="nucleotide sequence ID" value="NZ_JABXWR010000001.1"/>
</dbReference>
<gene>
    <name evidence="1" type="ORF">HWN36_10890</name>
</gene>
<dbReference type="InterPro" id="IPR032466">
    <property type="entry name" value="Metal_Hydrolase"/>
</dbReference>
<keyword evidence="2" id="KW-1185">Reference proteome</keyword>
<dbReference type="PANTHER" id="PTHR42206:SF1">
    <property type="entry name" value="METAL-DEPENDENT HYDROLASE"/>
    <property type="match status" value="1"/>
</dbReference>
<dbReference type="AlphaFoldDB" id="A0A7K4HR87"/>
<dbReference type="Proteomes" id="UP000570823">
    <property type="component" value="Unassembled WGS sequence"/>
</dbReference>
<sequence>MKPPEIPITDDHIHFNPRAGRGVEAAKDFLRAGGTHLFMVSLPAYSLGVLPRTGDDYREAFDETLRVAGLVRGVGITVFPVLGVHPVELLKYAEKVGLQAAEEIVCAGLDVAAGYVEEGLAVALKSGRPHFPVAPEIAAASERVLVRALELSADAGCALQIHAESGPCADILDLAARAGMDGSRVVKHYATPETPLVPSFLAKQEGLAEMARSGRRFMMETDYMDENSRPGAVMGPKSVPRITRHLLESGAITPGDAWCIHAETPGRVYGVEIAL</sequence>
<dbReference type="InterPro" id="IPR001130">
    <property type="entry name" value="TatD-like"/>
</dbReference>